<name>A0ABS4JL67_9BACL</name>
<feature type="compositionally biased region" description="Basic and acidic residues" evidence="1">
    <location>
        <begin position="27"/>
        <end position="45"/>
    </location>
</feature>
<feature type="compositionally biased region" description="Basic and acidic residues" evidence="1">
    <location>
        <begin position="1"/>
        <end position="19"/>
    </location>
</feature>
<evidence type="ECO:0000256" key="1">
    <source>
        <dbReference type="SAM" id="MobiDB-lite"/>
    </source>
</evidence>
<feature type="compositionally biased region" description="Basic and acidic residues" evidence="1">
    <location>
        <begin position="56"/>
        <end position="88"/>
    </location>
</feature>
<protein>
    <submittedName>
        <fullName evidence="2">Uncharacterized protein</fullName>
    </submittedName>
</protein>
<keyword evidence="3" id="KW-1185">Reference proteome</keyword>
<proteinExistence type="predicted"/>
<comment type="caution">
    <text evidence="2">The sequence shown here is derived from an EMBL/GenBank/DDBJ whole genome shotgun (WGS) entry which is preliminary data.</text>
</comment>
<sequence>MNEDKHSEQEQELERELRALLESGKLTPEERDQEERRHLSPRYEIRIQTPLDPIAEETKKLRTMAKEIDPRYDDYLKRTDRPGHNRDE</sequence>
<accession>A0ABS4JL67</accession>
<evidence type="ECO:0000313" key="3">
    <source>
        <dbReference type="Proteomes" id="UP001519288"/>
    </source>
</evidence>
<reference evidence="2 3" key="1">
    <citation type="submission" date="2021-03" db="EMBL/GenBank/DDBJ databases">
        <title>Genomic Encyclopedia of Type Strains, Phase IV (KMG-IV): sequencing the most valuable type-strain genomes for metagenomic binning, comparative biology and taxonomic classification.</title>
        <authorList>
            <person name="Goeker M."/>
        </authorList>
    </citation>
    <scope>NUCLEOTIDE SEQUENCE [LARGE SCALE GENOMIC DNA]</scope>
    <source>
        <strain evidence="2 3">DSM 26806</strain>
    </source>
</reference>
<organism evidence="2 3">
    <name type="scientific">Paenibacillus shirakamiensis</name>
    <dbReference type="NCBI Taxonomy" id="1265935"/>
    <lineage>
        <taxon>Bacteria</taxon>
        <taxon>Bacillati</taxon>
        <taxon>Bacillota</taxon>
        <taxon>Bacilli</taxon>
        <taxon>Bacillales</taxon>
        <taxon>Paenibacillaceae</taxon>
        <taxon>Paenibacillus</taxon>
    </lineage>
</organism>
<feature type="region of interest" description="Disordered" evidence="1">
    <location>
        <begin position="1"/>
        <end position="88"/>
    </location>
</feature>
<dbReference type="RefSeq" id="WP_209863486.1">
    <property type="nucleotide sequence ID" value="NZ_JAGGLD010000004.1"/>
</dbReference>
<evidence type="ECO:0000313" key="2">
    <source>
        <dbReference type="EMBL" id="MBP2001716.1"/>
    </source>
</evidence>
<dbReference type="Proteomes" id="UP001519288">
    <property type="component" value="Unassembled WGS sequence"/>
</dbReference>
<gene>
    <name evidence="2" type="ORF">J2Z69_002761</name>
</gene>
<dbReference type="EMBL" id="JAGGLD010000004">
    <property type="protein sequence ID" value="MBP2001716.1"/>
    <property type="molecule type" value="Genomic_DNA"/>
</dbReference>